<reference evidence="7 8" key="1">
    <citation type="journal article" date="2020" name="Microbiol. Resour. Announc.">
        <title>Draft Genome Sequence of a Cladosporium Species Isolated from the Mesophotic Ascidian Didemnum maculosum.</title>
        <authorList>
            <person name="Gioti A."/>
            <person name="Siaperas R."/>
            <person name="Nikolaivits E."/>
            <person name="Le Goff G."/>
            <person name="Ouazzani J."/>
            <person name="Kotoulas G."/>
            <person name="Topakas E."/>
        </authorList>
    </citation>
    <scope>NUCLEOTIDE SEQUENCE [LARGE SCALE GENOMIC DNA]</scope>
    <source>
        <strain evidence="7 8">TM138-S3</strain>
    </source>
</reference>
<proteinExistence type="predicted"/>
<dbReference type="GeneID" id="96010426"/>
<keyword evidence="2 6" id="KW-0812">Transmembrane</keyword>
<comment type="subcellular location">
    <subcellularLocation>
        <location evidence="1">Membrane</location>
        <topology evidence="1">Multi-pass membrane protein</topology>
    </subcellularLocation>
</comment>
<name>A0AB34KB34_9PEZI</name>
<gene>
    <name evidence="7" type="ORF">WHR41_08984</name>
</gene>
<evidence type="ECO:0000256" key="2">
    <source>
        <dbReference type="ARBA" id="ARBA00022692"/>
    </source>
</evidence>
<feature type="transmembrane region" description="Helical" evidence="6">
    <location>
        <begin position="83"/>
        <end position="108"/>
    </location>
</feature>
<feature type="transmembrane region" description="Helical" evidence="6">
    <location>
        <begin position="210"/>
        <end position="229"/>
    </location>
</feature>
<dbReference type="GO" id="GO:0016020">
    <property type="term" value="C:membrane"/>
    <property type="evidence" value="ECO:0007669"/>
    <property type="project" value="UniProtKB-SubCell"/>
</dbReference>
<evidence type="ECO:0000256" key="6">
    <source>
        <dbReference type="SAM" id="Phobius"/>
    </source>
</evidence>
<dbReference type="AlphaFoldDB" id="A0AB34KB34"/>
<dbReference type="Proteomes" id="UP000803884">
    <property type="component" value="Unassembled WGS sequence"/>
</dbReference>
<feature type="transmembrane region" description="Helical" evidence="6">
    <location>
        <begin position="28"/>
        <end position="48"/>
    </location>
</feature>
<evidence type="ECO:0000256" key="1">
    <source>
        <dbReference type="ARBA" id="ARBA00004141"/>
    </source>
</evidence>
<evidence type="ECO:0000313" key="7">
    <source>
        <dbReference type="EMBL" id="KAL1582323.1"/>
    </source>
</evidence>
<feature type="transmembrane region" description="Helical" evidence="6">
    <location>
        <begin position="55"/>
        <end position="77"/>
    </location>
</feature>
<feature type="transmembrane region" description="Helical" evidence="6">
    <location>
        <begin position="244"/>
        <end position="266"/>
    </location>
</feature>
<organism evidence="7 8">
    <name type="scientific">Cladosporium halotolerans</name>
    <dbReference type="NCBI Taxonomy" id="1052096"/>
    <lineage>
        <taxon>Eukaryota</taxon>
        <taxon>Fungi</taxon>
        <taxon>Dikarya</taxon>
        <taxon>Ascomycota</taxon>
        <taxon>Pezizomycotina</taxon>
        <taxon>Dothideomycetes</taxon>
        <taxon>Dothideomycetidae</taxon>
        <taxon>Cladosporiales</taxon>
        <taxon>Cladosporiaceae</taxon>
        <taxon>Cladosporium</taxon>
    </lineage>
</organism>
<dbReference type="RefSeq" id="XP_069225430.1">
    <property type="nucleotide sequence ID" value="XM_069377588.1"/>
</dbReference>
<keyword evidence="8" id="KW-1185">Reference proteome</keyword>
<dbReference type="Pfam" id="PF04479">
    <property type="entry name" value="RTA1"/>
    <property type="match status" value="1"/>
</dbReference>
<dbReference type="InterPro" id="IPR007568">
    <property type="entry name" value="RTA1"/>
</dbReference>
<feature type="transmembrane region" description="Helical" evidence="6">
    <location>
        <begin position="165"/>
        <end position="189"/>
    </location>
</feature>
<keyword evidence="4 6" id="KW-0472">Membrane</keyword>
<comment type="caution">
    <text evidence="7">The sequence shown here is derived from an EMBL/GenBank/DDBJ whole genome shotgun (WGS) entry which is preliminary data.</text>
</comment>
<sequence length="306" mass="34076">MASNDASSATEANSEYFDFKLYRYNPSLPAAIVAVIVFGILTALHGWLLKKARAYYFTPFLIGGIFQTVGYCGRIWSHFNQDAIGGFVMQAILILVSPALFAASIYMILGRLIRALGAEHLSLIPNKWVTKIFVTGDVIAFSLQAAGGGIQSSGTLDMYELGEKIIIAGLFVQIAIFGFFVATSVLFHTRMQKSPTSQSLRGRVPWKRHLYVLYTTSTLILIRSIFRVVEYLQGNDGYLISHEVFIYIMDALLMAAVMVIFATWYIGDLEPRRWKNNVDSSSRESADVAMVDTSDNYKRSSRASPV</sequence>
<accession>A0AB34KB34</accession>
<protein>
    <submittedName>
        <fullName evidence="7">Uncharacterized protein</fullName>
    </submittedName>
</protein>
<evidence type="ECO:0000256" key="5">
    <source>
        <dbReference type="SAM" id="MobiDB-lite"/>
    </source>
</evidence>
<feature type="region of interest" description="Disordered" evidence="5">
    <location>
        <begin position="284"/>
        <end position="306"/>
    </location>
</feature>
<evidence type="ECO:0000313" key="8">
    <source>
        <dbReference type="Proteomes" id="UP000803884"/>
    </source>
</evidence>
<evidence type="ECO:0000256" key="3">
    <source>
        <dbReference type="ARBA" id="ARBA00022989"/>
    </source>
</evidence>
<dbReference type="PANTHER" id="PTHR31465:SF1">
    <property type="entry name" value="PROTEIN RTA1-RELATED"/>
    <property type="match status" value="1"/>
</dbReference>
<dbReference type="EMBL" id="JAAQHG020000053">
    <property type="protein sequence ID" value="KAL1582323.1"/>
    <property type="molecule type" value="Genomic_DNA"/>
</dbReference>
<evidence type="ECO:0000256" key="4">
    <source>
        <dbReference type="ARBA" id="ARBA00023136"/>
    </source>
</evidence>
<keyword evidence="3 6" id="KW-1133">Transmembrane helix</keyword>
<feature type="transmembrane region" description="Helical" evidence="6">
    <location>
        <begin position="128"/>
        <end position="145"/>
    </location>
</feature>
<dbReference type="PANTHER" id="PTHR31465">
    <property type="entry name" value="PROTEIN RTA1-RELATED"/>
    <property type="match status" value="1"/>
</dbReference>